<sequence length="309" mass="34541">MTKNLKISAPAKLILFGEYAVLKGSLCIVAAINKKGYAEIRNGTGTITCTDINGRECNMKEITGEILPKNDISIFLNLRFGCGLGSSAVISVLLSSGKYLSEKYDLNKENFISQNITEENKCNKAFEIEEKEVFENSIFIENIFHGKSSGVDVAACFYGGLLCFKDKEIEKVDSKYLKRYKILIFDSKITRNVANVVKKCPVNINKDLILEEMSQISDKAARIISREFLLPEIYPLIRRNQELLEILGACPESMKNELLKIRKRGVEGKITGAGHGGHLFTIVENNISFEGWEEVKIVDDGVQFSNSCE</sequence>
<dbReference type="VEuPathDB" id="MicrosporidiaDB:CWI39_1798p0010"/>
<evidence type="ECO:0000256" key="4">
    <source>
        <dbReference type="ARBA" id="ARBA00022741"/>
    </source>
</evidence>
<evidence type="ECO:0000313" key="11">
    <source>
        <dbReference type="EMBL" id="TBT99735.1"/>
    </source>
</evidence>
<dbReference type="GO" id="GO:0005737">
    <property type="term" value="C:cytoplasm"/>
    <property type="evidence" value="ECO:0007669"/>
    <property type="project" value="InterPro"/>
</dbReference>
<keyword evidence="3" id="KW-0808">Transferase</keyword>
<keyword evidence="1" id="KW-0963">Cytoplasm</keyword>
<dbReference type="PANTHER" id="PTHR43290:SF2">
    <property type="entry name" value="MEVALONATE KINASE"/>
    <property type="match status" value="1"/>
</dbReference>
<dbReference type="PRINTS" id="PR00959">
    <property type="entry name" value="MEVGALKINASE"/>
</dbReference>
<gene>
    <name evidence="11" type="ORF">CWI36_1867p0010</name>
    <name evidence="12" type="ORF">CWI39_1798p0010</name>
</gene>
<dbReference type="STRING" id="148818.A0A4Q9KYI1"/>
<evidence type="ECO:0000313" key="13">
    <source>
        <dbReference type="Proteomes" id="UP000291404"/>
    </source>
</evidence>
<evidence type="ECO:0000313" key="12">
    <source>
        <dbReference type="EMBL" id="TBU00070.1"/>
    </source>
</evidence>
<evidence type="ECO:0000256" key="6">
    <source>
        <dbReference type="ARBA" id="ARBA00022840"/>
    </source>
</evidence>
<comment type="pathway">
    <text evidence="9">Isoprenoid biosynthesis; isopentenyl diphosphate biosynthesis via mevalonate pathway; isopentenyl diphosphate from (R)-mevalonate: step 1/3.</text>
</comment>
<dbReference type="Gene3D" id="3.30.70.890">
    <property type="entry name" value="GHMP kinase, C-terminal domain"/>
    <property type="match status" value="1"/>
</dbReference>
<keyword evidence="7" id="KW-0460">Magnesium</keyword>
<dbReference type="InterPro" id="IPR036554">
    <property type="entry name" value="GHMP_kinase_C_sf"/>
</dbReference>
<proteinExistence type="predicted"/>
<organism evidence="11 13">
    <name type="scientific">Hamiltosporidium magnivora</name>
    <dbReference type="NCBI Taxonomy" id="148818"/>
    <lineage>
        <taxon>Eukaryota</taxon>
        <taxon>Fungi</taxon>
        <taxon>Fungi incertae sedis</taxon>
        <taxon>Microsporidia</taxon>
        <taxon>Dubosqiidae</taxon>
        <taxon>Hamiltosporidium</taxon>
    </lineage>
</organism>
<dbReference type="EMBL" id="PIXR01001798">
    <property type="protein sequence ID" value="TBU00070.1"/>
    <property type="molecule type" value="Genomic_DNA"/>
</dbReference>
<keyword evidence="2" id="KW-0444">Lipid biosynthesis</keyword>
<name>A0A4Q9KYI1_9MICR</name>
<evidence type="ECO:0000256" key="1">
    <source>
        <dbReference type="ARBA" id="ARBA00022490"/>
    </source>
</evidence>
<keyword evidence="8" id="KW-0443">Lipid metabolism</keyword>
<accession>A0A4Q9KYI1</accession>
<dbReference type="UniPathway" id="UPA00057">
    <property type="reaction ID" value="UER00098"/>
</dbReference>
<evidence type="ECO:0000256" key="9">
    <source>
        <dbReference type="ARBA" id="ARBA00029438"/>
    </source>
</evidence>
<dbReference type="InterPro" id="IPR020568">
    <property type="entry name" value="Ribosomal_Su5_D2-typ_SF"/>
</dbReference>
<dbReference type="GO" id="GO:0005524">
    <property type="term" value="F:ATP binding"/>
    <property type="evidence" value="ECO:0007669"/>
    <property type="project" value="UniProtKB-KW"/>
</dbReference>
<evidence type="ECO:0000256" key="5">
    <source>
        <dbReference type="ARBA" id="ARBA00022777"/>
    </source>
</evidence>
<keyword evidence="6" id="KW-0067">ATP-binding</keyword>
<dbReference type="VEuPathDB" id="MicrosporidiaDB:CWI36_1867p0010"/>
<dbReference type="Proteomes" id="UP000291404">
    <property type="component" value="Unassembled WGS sequence"/>
</dbReference>
<protein>
    <recommendedName>
        <fullName evidence="10">GHMP kinase N-terminal domain-containing protein</fullName>
    </recommendedName>
</protein>
<dbReference type="SUPFAM" id="SSF55060">
    <property type="entry name" value="GHMP Kinase, C-terminal domain"/>
    <property type="match status" value="1"/>
</dbReference>
<dbReference type="Proteomes" id="UP000293045">
    <property type="component" value="Unassembled WGS sequence"/>
</dbReference>
<dbReference type="InterPro" id="IPR014721">
    <property type="entry name" value="Ribsml_uS5_D2-typ_fold_subgr"/>
</dbReference>
<evidence type="ECO:0000256" key="3">
    <source>
        <dbReference type="ARBA" id="ARBA00022679"/>
    </source>
</evidence>
<evidence type="ECO:0000259" key="10">
    <source>
        <dbReference type="Pfam" id="PF00288"/>
    </source>
</evidence>
<evidence type="ECO:0000313" key="14">
    <source>
        <dbReference type="Proteomes" id="UP000293045"/>
    </source>
</evidence>
<dbReference type="SUPFAM" id="SSF54211">
    <property type="entry name" value="Ribosomal protein S5 domain 2-like"/>
    <property type="match status" value="1"/>
</dbReference>
<dbReference type="GO" id="GO:0004496">
    <property type="term" value="F:mevalonate kinase activity"/>
    <property type="evidence" value="ECO:0007669"/>
    <property type="project" value="InterPro"/>
</dbReference>
<keyword evidence="5" id="KW-0418">Kinase</keyword>
<dbReference type="Gene3D" id="3.30.230.10">
    <property type="match status" value="1"/>
</dbReference>
<feature type="domain" description="GHMP kinase N-terminal" evidence="10">
    <location>
        <begin position="70"/>
        <end position="160"/>
    </location>
</feature>
<comment type="caution">
    <text evidence="11">The sequence shown here is derived from an EMBL/GenBank/DDBJ whole genome shotgun (WGS) entry which is preliminary data.</text>
</comment>
<reference evidence="13 14" key="1">
    <citation type="submission" date="2017-12" db="EMBL/GenBank/DDBJ databases">
        <authorList>
            <person name="Pombert J.-F."/>
            <person name="Haag K.L."/>
            <person name="Ebert D."/>
        </authorList>
    </citation>
    <scope>NUCLEOTIDE SEQUENCE [LARGE SCALE GENOMIC DNA]</scope>
    <source>
        <strain evidence="11">BE-OM-2</strain>
        <strain evidence="12">IL-BN-2</strain>
    </source>
</reference>
<dbReference type="EMBL" id="PITI01001867">
    <property type="protein sequence ID" value="TBT99735.1"/>
    <property type="molecule type" value="Genomic_DNA"/>
</dbReference>
<evidence type="ECO:0000256" key="8">
    <source>
        <dbReference type="ARBA" id="ARBA00023098"/>
    </source>
</evidence>
<keyword evidence="4" id="KW-0547">Nucleotide-binding</keyword>
<dbReference type="InterPro" id="IPR006205">
    <property type="entry name" value="Mev_gal_kin"/>
</dbReference>
<keyword evidence="13" id="KW-1185">Reference proteome</keyword>
<dbReference type="Pfam" id="PF00288">
    <property type="entry name" value="GHMP_kinases_N"/>
    <property type="match status" value="1"/>
</dbReference>
<dbReference type="PANTHER" id="PTHR43290">
    <property type="entry name" value="MEVALONATE KINASE"/>
    <property type="match status" value="1"/>
</dbReference>
<dbReference type="AlphaFoldDB" id="A0A4Q9KYI1"/>
<dbReference type="InterPro" id="IPR006204">
    <property type="entry name" value="GHMP_kinase_N_dom"/>
</dbReference>
<evidence type="ECO:0000256" key="7">
    <source>
        <dbReference type="ARBA" id="ARBA00022842"/>
    </source>
</evidence>
<evidence type="ECO:0000256" key="2">
    <source>
        <dbReference type="ARBA" id="ARBA00022516"/>
    </source>
</evidence>
<dbReference type="GO" id="GO:0019287">
    <property type="term" value="P:isopentenyl diphosphate biosynthetic process, mevalonate pathway"/>
    <property type="evidence" value="ECO:0007669"/>
    <property type="project" value="UniProtKB-UniPathway"/>
</dbReference>